<sequence length="562" mass="61818">MLPPRPPRMCLDSLFLFAVLTLLSMSGQANARGYFWGFKIRETYTVSETSLTGLVGTGDCSPKGCQTPISVTFKPRSDSDFGCHCPFFSQTKDYCKKGAPYIQEYGGCPYWSCNIYQVLNLRGPDNEFSHNECGLAHIPNPWDNRWVRGEMIALYAGCTAFKPSTHIVISRELTLPIPTQKEVTSEVLQLKQRLQQALQQPSTPAWLQLFQASLQLMNLTTSISVIDCFLCASLQRPLLAAVPINASSSIKPSPALQNSSCTPSLPSVPLWAPDSTQVPLPTHTCYTPLSTSWSNFSLSCHINITVTAQLASPGGLYFWCHDTLHSCITQTTPGPCILVIIVPQLTIYGEAEFSLLFGARPKHAAFLPVMVGISLATSIAAAGFVGGALGHSVISTRDFEEPLQITLESTSASLASLQHQITSLAEVALQNYRALDLLTAEKGGTCFFLWEECCYYVNESGIVEQNVNRLTDLAEDPLRGPNKNTLTYLLSSPLVIWLLPFLGPLLMLIALCALLPCLLQFLRSQVNRISNQTFNQLLLQGYHPLIAQPEDTCHEPYWDTGL</sequence>
<dbReference type="RefSeq" id="XP_073918352.1">
    <property type="nucleotide sequence ID" value="XM_074062251.1"/>
</dbReference>
<protein>
    <submittedName>
        <fullName evidence="2">Endogenous retrovirus group FC1 Env polyprotein</fullName>
    </submittedName>
</protein>
<proteinExistence type="predicted"/>
<dbReference type="Proteomes" id="UP001732720">
    <property type="component" value="Chromosome X"/>
</dbReference>
<evidence type="ECO:0000313" key="1">
    <source>
        <dbReference type="Proteomes" id="UP001732720"/>
    </source>
</evidence>
<gene>
    <name evidence="2" type="primary">Ervfc1</name>
</gene>
<reference evidence="2" key="1">
    <citation type="submission" date="2025-08" db="UniProtKB">
        <authorList>
            <consortium name="RefSeq"/>
        </authorList>
    </citation>
    <scope>IDENTIFICATION</scope>
</reference>
<organism evidence="1 2">
    <name type="scientific">Castor canadensis</name>
    <name type="common">American beaver</name>
    <dbReference type="NCBI Taxonomy" id="51338"/>
    <lineage>
        <taxon>Eukaryota</taxon>
        <taxon>Metazoa</taxon>
        <taxon>Chordata</taxon>
        <taxon>Craniata</taxon>
        <taxon>Vertebrata</taxon>
        <taxon>Euteleostomi</taxon>
        <taxon>Mammalia</taxon>
        <taxon>Eutheria</taxon>
        <taxon>Euarchontoglires</taxon>
        <taxon>Glires</taxon>
        <taxon>Rodentia</taxon>
        <taxon>Castorimorpha</taxon>
        <taxon>Castoridae</taxon>
        <taxon>Castor</taxon>
    </lineage>
</organism>
<keyword evidence="1" id="KW-1185">Reference proteome</keyword>
<name>A0AC58LMH3_CASCN</name>
<evidence type="ECO:0000313" key="2">
    <source>
        <dbReference type="RefSeq" id="XP_073918352.1"/>
    </source>
</evidence>
<accession>A0AC58LMH3</accession>